<keyword evidence="2" id="KW-1185">Reference proteome</keyword>
<gene>
    <name evidence="1" type="ORF">CYNAS_LOCUS14780</name>
</gene>
<reference evidence="1" key="1">
    <citation type="submission" date="2023-07" db="EMBL/GenBank/DDBJ databases">
        <authorList>
            <consortium name="CYATHOMIX"/>
        </authorList>
    </citation>
    <scope>NUCLEOTIDE SEQUENCE</scope>
    <source>
        <strain evidence="1">N/A</strain>
    </source>
</reference>
<comment type="caution">
    <text evidence="1">The sequence shown here is derived from an EMBL/GenBank/DDBJ whole genome shotgun (WGS) entry which is preliminary data.</text>
</comment>
<dbReference type="Proteomes" id="UP001176961">
    <property type="component" value="Unassembled WGS sequence"/>
</dbReference>
<evidence type="ECO:0000313" key="1">
    <source>
        <dbReference type="EMBL" id="CAJ0602797.1"/>
    </source>
</evidence>
<name>A0AA36MAR9_CYLNA</name>
<organism evidence="1 2">
    <name type="scientific">Cylicocyclus nassatus</name>
    <name type="common">Nematode worm</name>
    <dbReference type="NCBI Taxonomy" id="53992"/>
    <lineage>
        <taxon>Eukaryota</taxon>
        <taxon>Metazoa</taxon>
        <taxon>Ecdysozoa</taxon>
        <taxon>Nematoda</taxon>
        <taxon>Chromadorea</taxon>
        <taxon>Rhabditida</taxon>
        <taxon>Rhabditina</taxon>
        <taxon>Rhabditomorpha</taxon>
        <taxon>Strongyloidea</taxon>
        <taxon>Strongylidae</taxon>
        <taxon>Cylicocyclus</taxon>
    </lineage>
</organism>
<accession>A0AA36MAR9</accession>
<dbReference type="Gene3D" id="3.40.50.1220">
    <property type="entry name" value="TPP-binding domain"/>
    <property type="match status" value="1"/>
</dbReference>
<protein>
    <submittedName>
        <fullName evidence="1">Uncharacterized protein</fullName>
    </submittedName>
</protein>
<dbReference type="EMBL" id="CATQJL010000305">
    <property type="protein sequence ID" value="CAJ0602797.1"/>
    <property type="molecule type" value="Genomic_DNA"/>
</dbReference>
<dbReference type="AlphaFoldDB" id="A0AA36MAR9"/>
<proteinExistence type="predicted"/>
<sequence>MGMSALYELESTKVQQEWEILTKEVGFDLKSHAVSSVELLQHKERSCHFYVLRTLEDRYCSRLLQEMIARCIDKKELSTSEYSICAVCSTPVLTRSLFRHFSTGEHRKMNVHDGLSEFREVPEIAESPTVTAVNFPYLSLRYSKVFKIKELGDADSMTLLKWRCCLASEIAGHVDDVLEFPTTHLNFWTILSAMDTLTLGSRLSRKVGHLDHVESLIPNKILGSVGEEALSSIITKTKPRTSQEDSNVIYTTPRSSTEASASRLRINKNPDGPIFQVSDFGLKADLFKAVPEMIAAL</sequence>
<evidence type="ECO:0000313" key="2">
    <source>
        <dbReference type="Proteomes" id="UP001176961"/>
    </source>
</evidence>